<dbReference type="Pfam" id="PF05794">
    <property type="entry name" value="Tcp11"/>
    <property type="match status" value="1"/>
</dbReference>
<feature type="region of interest" description="Disordered" evidence="2">
    <location>
        <begin position="616"/>
        <end position="705"/>
    </location>
</feature>
<accession>A0AAW0DZP4</accession>
<dbReference type="AlphaFoldDB" id="A0AAW0DZP4"/>
<proteinExistence type="inferred from homology"/>
<feature type="compositionally biased region" description="Low complexity" evidence="2">
    <location>
        <begin position="686"/>
        <end position="705"/>
    </location>
</feature>
<sequence>MDHSPRGIPAKRKQDHVDVDVDDVNEGTTANSKRPRIDSSNRLLKKPHMPIRPPPIDRLGSDVEDIGVIPNVAPGPSSGSLIHLRSSPVAPALIDAPIPISSNNLHIPSVQPYISRQTLKELDLDTILRNPQLRHDLLFDYGLQFRPTSSRRKRQVADAYWNAVIREVESGCTCFAVDKRGHPVTNHKHECVCHKVPAPTTTPVVVAFFQQHQITIIRTPSRIRPLLSEFLEVVLLVIQPLQSISSMYVNPDSFKAQMEEHSIQANYIRSIFDPALIEQELRHDVFDLASVLRVIGSTLKGHCAPMRDQAVEAMVQSAEACKPGGKGTKADAVNTVRACMDILELMKLDIANHQLQTIRASMARTSAHYELSSFKSLRAPKGIASKQNCPITSQWLSQAWTCLHRTRSRISHPLYAERGLDFTALGKNRQVYLAAVKGLTELAFYPPFLRPALSTTAHSSPLFPAPLAELPETLHLDHSRLRNLTKEIGDVVAVYMLLLLYRQLLFSTEWSDCVSQTPSARSRVRVEDKDLARVKNEIQAIGSAKLSGSCSHGHGHGGKSSSVSDAIRRYVKEDMVLQVVVRAQEARCRAGLGSSGSASSSLSSLGSSLSIRNSLTPLRTPLTSSTPCSTAPSTPLTPDSLSPWSSVPSSYSTTTSPSTTYPSSSTLASRSTSPAPAYRIPKLELTIPSPTTSTPPSSISSSSSIFTSASPASSSSSSSSYFPPTPDPRIVNIAQRWADENMNISSPLGAVLYQRLHDCVFNAVVAQTYPGRDSTVGKLFASIIEMNASTSVGLKQDALKKDSTVYGLASGMEPLAEEIRALVDKISRLVLIHLNVYLPVYESEGFVDSDTGKED</sequence>
<comment type="caution">
    <text evidence="3">The sequence shown here is derived from an EMBL/GenBank/DDBJ whole genome shotgun (WGS) entry which is preliminary data.</text>
</comment>
<evidence type="ECO:0000256" key="1">
    <source>
        <dbReference type="ARBA" id="ARBA00010954"/>
    </source>
</evidence>
<feature type="compositionally biased region" description="Low complexity" evidence="2">
    <location>
        <begin position="616"/>
        <end position="677"/>
    </location>
</feature>
<comment type="similarity">
    <text evidence="1">Belongs to the TCP11 family.</text>
</comment>
<dbReference type="PANTHER" id="PTHR12832">
    <property type="entry name" value="TESTIS-SPECIFIC PROTEIN PBS13 T-COMPLEX 11"/>
    <property type="match status" value="1"/>
</dbReference>
<dbReference type="GO" id="GO:0010737">
    <property type="term" value="P:protein kinase A signaling"/>
    <property type="evidence" value="ECO:0007669"/>
    <property type="project" value="TreeGrafter"/>
</dbReference>
<keyword evidence="4" id="KW-1185">Reference proteome</keyword>
<evidence type="ECO:0000313" key="4">
    <source>
        <dbReference type="Proteomes" id="UP001383192"/>
    </source>
</evidence>
<feature type="region of interest" description="Disordered" evidence="2">
    <location>
        <begin position="1"/>
        <end position="57"/>
    </location>
</feature>
<evidence type="ECO:0000313" key="3">
    <source>
        <dbReference type="EMBL" id="KAK7056824.1"/>
    </source>
</evidence>
<dbReference type="Proteomes" id="UP001383192">
    <property type="component" value="Unassembled WGS sequence"/>
</dbReference>
<reference evidence="3 4" key="1">
    <citation type="submission" date="2024-01" db="EMBL/GenBank/DDBJ databases">
        <title>A draft genome for a cacao thread blight-causing isolate of Paramarasmius palmivorus.</title>
        <authorList>
            <person name="Baruah I.K."/>
            <person name="Bukari Y."/>
            <person name="Amoako-Attah I."/>
            <person name="Meinhardt L.W."/>
            <person name="Bailey B.A."/>
            <person name="Cohen S.P."/>
        </authorList>
    </citation>
    <scope>NUCLEOTIDE SEQUENCE [LARGE SCALE GENOMIC DNA]</scope>
    <source>
        <strain evidence="3 4">GH-12</strain>
    </source>
</reference>
<feature type="compositionally biased region" description="Polar residues" evidence="2">
    <location>
        <begin position="26"/>
        <end position="42"/>
    </location>
</feature>
<gene>
    <name evidence="3" type="primary">SOK1</name>
    <name evidence="3" type="ORF">VNI00_002541</name>
</gene>
<evidence type="ECO:0000256" key="2">
    <source>
        <dbReference type="SAM" id="MobiDB-lite"/>
    </source>
</evidence>
<protein>
    <submittedName>
        <fullName evidence="3">Protein SOSEKI 1</fullName>
    </submittedName>
</protein>
<dbReference type="InterPro" id="IPR008862">
    <property type="entry name" value="Tcp11"/>
</dbReference>
<dbReference type="PANTHER" id="PTHR12832:SF11">
    <property type="entry name" value="LD23868P"/>
    <property type="match status" value="1"/>
</dbReference>
<organism evidence="3 4">
    <name type="scientific">Paramarasmius palmivorus</name>
    <dbReference type="NCBI Taxonomy" id="297713"/>
    <lineage>
        <taxon>Eukaryota</taxon>
        <taxon>Fungi</taxon>
        <taxon>Dikarya</taxon>
        <taxon>Basidiomycota</taxon>
        <taxon>Agaricomycotina</taxon>
        <taxon>Agaricomycetes</taxon>
        <taxon>Agaricomycetidae</taxon>
        <taxon>Agaricales</taxon>
        <taxon>Marasmiineae</taxon>
        <taxon>Marasmiaceae</taxon>
        <taxon>Paramarasmius</taxon>
    </lineage>
</organism>
<dbReference type="EMBL" id="JAYKXP010000006">
    <property type="protein sequence ID" value="KAK7056824.1"/>
    <property type="molecule type" value="Genomic_DNA"/>
</dbReference>
<name>A0AAW0DZP4_9AGAR</name>